<evidence type="ECO:0000256" key="1">
    <source>
        <dbReference type="ARBA" id="ARBA00022908"/>
    </source>
</evidence>
<dbReference type="PROSITE" id="PS51900">
    <property type="entry name" value="CB"/>
    <property type="match status" value="1"/>
</dbReference>
<dbReference type="Pfam" id="PF00589">
    <property type="entry name" value="Phage_integrase"/>
    <property type="match status" value="1"/>
</dbReference>
<feature type="domain" description="Tyr recombinase" evidence="5">
    <location>
        <begin position="127"/>
        <end position="237"/>
    </location>
</feature>
<keyword evidence="2 4" id="KW-0238">DNA-binding</keyword>
<dbReference type="InterPro" id="IPR013762">
    <property type="entry name" value="Integrase-like_cat_sf"/>
</dbReference>
<keyword evidence="3" id="KW-0233">DNA recombination</keyword>
<comment type="caution">
    <text evidence="7">The sequence shown here is derived from an EMBL/GenBank/DDBJ whole genome shotgun (WGS) entry which is preliminary data.</text>
</comment>
<dbReference type="InterPro" id="IPR044068">
    <property type="entry name" value="CB"/>
</dbReference>
<dbReference type="RefSeq" id="WP_160905161.1">
    <property type="nucleotide sequence ID" value="NZ_WVHS01000001.1"/>
</dbReference>
<dbReference type="GO" id="GO:0015074">
    <property type="term" value="P:DNA integration"/>
    <property type="evidence" value="ECO:0007669"/>
    <property type="project" value="UniProtKB-KW"/>
</dbReference>
<proteinExistence type="predicted"/>
<sequence length="237" mass="26575">MENQNHKAHALAELKTPLYVRLKESFATWLRVLNFDRTSQRYMPGMLHEFLFFLEAGGCHTIAELQESHIQAYLDHLGQRPNRKREGGLSLNYIRKHLQVIRKFARCLADSGQESFSDTLELEGETEEPGALTLAEITQLYGATGDDLLGLRDRAMLAVYYGCGLRKEEGIALNVPDILLDKDLVLVRNGKGYKARFVPLSGGNKEDVEAYLNYSRPYLAGSKESALLTGAGKRDSP</sequence>
<keyword evidence="8" id="KW-1185">Reference proteome</keyword>
<dbReference type="GO" id="GO:0006310">
    <property type="term" value="P:DNA recombination"/>
    <property type="evidence" value="ECO:0007669"/>
    <property type="project" value="UniProtKB-KW"/>
</dbReference>
<reference evidence="7 8" key="1">
    <citation type="submission" date="2019-11" db="EMBL/GenBank/DDBJ databases">
        <title>Pedobacter sp. HMF7056 Genome sequencing and assembly.</title>
        <authorList>
            <person name="Kang H."/>
            <person name="Kim H."/>
            <person name="Joh K."/>
        </authorList>
    </citation>
    <scope>NUCLEOTIDE SEQUENCE [LARGE SCALE GENOMIC DNA]</scope>
    <source>
        <strain evidence="7 8">HMF7056</strain>
    </source>
</reference>
<dbReference type="InterPro" id="IPR002104">
    <property type="entry name" value="Integrase_catalytic"/>
</dbReference>
<gene>
    <name evidence="7" type="ORF">GS398_02560</name>
</gene>
<evidence type="ECO:0000313" key="7">
    <source>
        <dbReference type="EMBL" id="MXV14168.1"/>
    </source>
</evidence>
<dbReference type="Gene3D" id="1.10.443.10">
    <property type="entry name" value="Intergrase catalytic core"/>
    <property type="match status" value="1"/>
</dbReference>
<protein>
    <submittedName>
        <fullName evidence="7">Tyrosine-type recombinase/integrase</fullName>
    </submittedName>
</protein>
<evidence type="ECO:0000313" key="8">
    <source>
        <dbReference type="Proteomes" id="UP000451233"/>
    </source>
</evidence>
<evidence type="ECO:0000259" key="6">
    <source>
        <dbReference type="PROSITE" id="PS51900"/>
    </source>
</evidence>
<accession>A0A7K1XTL9</accession>
<dbReference type="GO" id="GO:0003677">
    <property type="term" value="F:DNA binding"/>
    <property type="evidence" value="ECO:0007669"/>
    <property type="project" value="UniProtKB-UniRule"/>
</dbReference>
<evidence type="ECO:0000256" key="3">
    <source>
        <dbReference type="ARBA" id="ARBA00023172"/>
    </source>
</evidence>
<evidence type="ECO:0000256" key="4">
    <source>
        <dbReference type="PROSITE-ProRule" id="PRU01248"/>
    </source>
</evidence>
<dbReference type="AlphaFoldDB" id="A0A7K1XTL9"/>
<feature type="domain" description="Core-binding (CB)" evidence="6">
    <location>
        <begin position="20"/>
        <end position="109"/>
    </location>
</feature>
<organism evidence="7 8">
    <name type="scientific">Hufsiella ginkgonis</name>
    <dbReference type="NCBI Taxonomy" id="2695274"/>
    <lineage>
        <taxon>Bacteria</taxon>
        <taxon>Pseudomonadati</taxon>
        <taxon>Bacteroidota</taxon>
        <taxon>Sphingobacteriia</taxon>
        <taxon>Sphingobacteriales</taxon>
        <taxon>Sphingobacteriaceae</taxon>
        <taxon>Hufsiella</taxon>
    </lineage>
</organism>
<dbReference type="Gene3D" id="1.10.150.130">
    <property type="match status" value="1"/>
</dbReference>
<dbReference type="SUPFAM" id="SSF56349">
    <property type="entry name" value="DNA breaking-rejoining enzymes"/>
    <property type="match status" value="1"/>
</dbReference>
<dbReference type="InterPro" id="IPR011010">
    <property type="entry name" value="DNA_brk_join_enz"/>
</dbReference>
<dbReference type="InterPro" id="IPR010998">
    <property type="entry name" value="Integrase_recombinase_N"/>
</dbReference>
<evidence type="ECO:0000256" key="2">
    <source>
        <dbReference type="ARBA" id="ARBA00023125"/>
    </source>
</evidence>
<dbReference type="Proteomes" id="UP000451233">
    <property type="component" value="Unassembled WGS sequence"/>
</dbReference>
<name>A0A7K1XTL9_9SPHI</name>
<dbReference type="PROSITE" id="PS51898">
    <property type="entry name" value="TYR_RECOMBINASE"/>
    <property type="match status" value="1"/>
</dbReference>
<evidence type="ECO:0000259" key="5">
    <source>
        <dbReference type="PROSITE" id="PS51898"/>
    </source>
</evidence>
<dbReference type="EMBL" id="WVHS01000001">
    <property type="protein sequence ID" value="MXV14168.1"/>
    <property type="molecule type" value="Genomic_DNA"/>
</dbReference>
<keyword evidence="1" id="KW-0229">DNA integration</keyword>